<evidence type="ECO:0000313" key="4">
    <source>
        <dbReference type="EMBL" id="KAB2815976.1"/>
    </source>
</evidence>
<dbReference type="Pfam" id="PF13439">
    <property type="entry name" value="Glyco_transf_4"/>
    <property type="match status" value="1"/>
</dbReference>
<proteinExistence type="predicted"/>
<dbReference type="Pfam" id="PF00534">
    <property type="entry name" value="Glycos_transf_1"/>
    <property type="match status" value="1"/>
</dbReference>
<dbReference type="SUPFAM" id="SSF53756">
    <property type="entry name" value="UDP-Glycosyltransferase/glycogen phosphorylase"/>
    <property type="match status" value="1"/>
</dbReference>
<keyword evidence="1 4" id="KW-0808">Transferase</keyword>
<dbReference type="InterPro" id="IPR001296">
    <property type="entry name" value="Glyco_trans_1"/>
</dbReference>
<evidence type="ECO:0000313" key="5">
    <source>
        <dbReference type="Proteomes" id="UP000484164"/>
    </source>
</evidence>
<dbReference type="GO" id="GO:0009103">
    <property type="term" value="P:lipopolysaccharide biosynthetic process"/>
    <property type="evidence" value="ECO:0007669"/>
    <property type="project" value="TreeGrafter"/>
</dbReference>
<dbReference type="RefSeq" id="WP_151693405.1">
    <property type="nucleotide sequence ID" value="NZ_BMGX01000001.1"/>
</dbReference>
<dbReference type="PANTHER" id="PTHR46401:SF2">
    <property type="entry name" value="GLYCOSYLTRANSFERASE WBBK-RELATED"/>
    <property type="match status" value="1"/>
</dbReference>
<dbReference type="Proteomes" id="UP000484164">
    <property type="component" value="Unassembled WGS sequence"/>
</dbReference>
<dbReference type="InterPro" id="IPR028098">
    <property type="entry name" value="Glyco_trans_4-like_N"/>
</dbReference>
<keyword evidence="5" id="KW-1185">Reference proteome</keyword>
<dbReference type="AlphaFoldDB" id="A0A6L3ZEC0"/>
<dbReference type="Gene3D" id="3.40.50.2000">
    <property type="entry name" value="Glycogen Phosphorylase B"/>
    <property type="match status" value="2"/>
</dbReference>
<evidence type="ECO:0000259" key="3">
    <source>
        <dbReference type="Pfam" id="PF13439"/>
    </source>
</evidence>
<dbReference type="GO" id="GO:0016757">
    <property type="term" value="F:glycosyltransferase activity"/>
    <property type="evidence" value="ECO:0007669"/>
    <property type="project" value="InterPro"/>
</dbReference>
<dbReference type="PANTHER" id="PTHR46401">
    <property type="entry name" value="GLYCOSYLTRANSFERASE WBBK-RELATED"/>
    <property type="match status" value="1"/>
</dbReference>
<gene>
    <name evidence="4" type="ORF">F8C82_09775</name>
</gene>
<dbReference type="OrthoDB" id="9801609at2"/>
<sequence>MKIAVNTRWLLKDRLEGMGWFTHSLLKRIVESHPEHEFHFIFDRKADESFRYGENVKFHRVSPPARHPLLWKIWNHTTVPMRLRRIKPDVYFSPDGMAALNWKGPQLLAVHDLNFEHHPEWMPTKVATFYQKYMVQYARMADRIVCVSEHTLEDAARTWGLSKSKLDVVYNAPQAKFHPMTEAKPDLPFDHLNYFVCVGALNPRKNLALAARAFTKYKLQGGRGELVFVGSTMFEDEELNRVLDESPYTNYMHFIGRKHGDELNAILSRSTALLFPSFFEGFGIPIVEAMAAGTPVICSNVSCMPEIAGDAAIQLSPYEVEDWVAAMNQLEEEAERKKWVELGLKRADDFSWDQSAERLWDNILKTANGPTS</sequence>
<organism evidence="4 5">
    <name type="scientific">Phaeocystidibacter marisrubri</name>
    <dbReference type="NCBI Taxonomy" id="1577780"/>
    <lineage>
        <taxon>Bacteria</taxon>
        <taxon>Pseudomonadati</taxon>
        <taxon>Bacteroidota</taxon>
        <taxon>Flavobacteriia</taxon>
        <taxon>Flavobacteriales</taxon>
        <taxon>Phaeocystidibacteraceae</taxon>
        <taxon>Phaeocystidibacter</taxon>
    </lineage>
</organism>
<protein>
    <submittedName>
        <fullName evidence="4">Glycosyltransferase family 4 protein</fullName>
    </submittedName>
</protein>
<reference evidence="4 5" key="1">
    <citation type="submission" date="2019-10" db="EMBL/GenBank/DDBJ databases">
        <title>Genome sequence of Phaeocystidibacter marisrubri JCM30614 (type strain).</title>
        <authorList>
            <person name="Bowman J.P."/>
        </authorList>
    </citation>
    <scope>NUCLEOTIDE SEQUENCE [LARGE SCALE GENOMIC DNA]</scope>
    <source>
        <strain evidence="4 5">JCM 30614</strain>
    </source>
</reference>
<feature type="domain" description="Glycosyl transferase family 1" evidence="2">
    <location>
        <begin position="190"/>
        <end position="341"/>
    </location>
</feature>
<accession>A0A6L3ZEC0</accession>
<dbReference type="CDD" id="cd03809">
    <property type="entry name" value="GT4_MtfB-like"/>
    <property type="match status" value="1"/>
</dbReference>
<feature type="domain" description="Glycosyltransferase subfamily 4-like N-terminal" evidence="3">
    <location>
        <begin position="17"/>
        <end position="171"/>
    </location>
</feature>
<evidence type="ECO:0000256" key="1">
    <source>
        <dbReference type="ARBA" id="ARBA00022679"/>
    </source>
</evidence>
<dbReference type="EMBL" id="WBVQ01000002">
    <property type="protein sequence ID" value="KAB2815976.1"/>
    <property type="molecule type" value="Genomic_DNA"/>
</dbReference>
<evidence type="ECO:0000259" key="2">
    <source>
        <dbReference type="Pfam" id="PF00534"/>
    </source>
</evidence>
<name>A0A6L3ZEC0_9FLAO</name>
<comment type="caution">
    <text evidence="4">The sequence shown here is derived from an EMBL/GenBank/DDBJ whole genome shotgun (WGS) entry which is preliminary data.</text>
</comment>